<evidence type="ECO:0000313" key="7">
    <source>
        <dbReference type="EMBL" id="MCC0176160.1"/>
    </source>
</evidence>
<evidence type="ECO:0000256" key="6">
    <source>
        <dbReference type="SAM" id="Phobius"/>
    </source>
</evidence>
<feature type="transmembrane region" description="Helical" evidence="6">
    <location>
        <begin position="140"/>
        <end position="164"/>
    </location>
</feature>
<feature type="transmembrane region" description="Helical" evidence="6">
    <location>
        <begin position="246"/>
        <end position="267"/>
    </location>
</feature>
<feature type="transmembrane region" description="Helical" evidence="6">
    <location>
        <begin position="91"/>
        <end position="112"/>
    </location>
</feature>
<evidence type="ECO:0000256" key="3">
    <source>
        <dbReference type="ARBA" id="ARBA00022692"/>
    </source>
</evidence>
<feature type="transmembrane region" description="Helical" evidence="6">
    <location>
        <begin position="214"/>
        <end position="234"/>
    </location>
</feature>
<evidence type="ECO:0000256" key="5">
    <source>
        <dbReference type="ARBA" id="ARBA00023136"/>
    </source>
</evidence>
<dbReference type="PIRSF" id="PIRSF035875">
    <property type="entry name" value="RNase_BN"/>
    <property type="match status" value="1"/>
</dbReference>
<evidence type="ECO:0000256" key="4">
    <source>
        <dbReference type="ARBA" id="ARBA00022989"/>
    </source>
</evidence>
<dbReference type="GO" id="GO:0005886">
    <property type="term" value="C:plasma membrane"/>
    <property type="evidence" value="ECO:0007669"/>
    <property type="project" value="UniProtKB-SubCell"/>
</dbReference>
<dbReference type="RefSeq" id="WP_229639195.1">
    <property type="nucleotide sequence ID" value="NZ_JADWDC010000007.1"/>
</dbReference>
<comment type="subcellular location">
    <subcellularLocation>
        <location evidence="1">Cell membrane</location>
        <topology evidence="1">Multi-pass membrane protein</topology>
    </subcellularLocation>
</comment>
<feature type="transmembrane region" description="Helical" evidence="6">
    <location>
        <begin position="184"/>
        <end position="202"/>
    </location>
</feature>
<dbReference type="PANTHER" id="PTHR30213">
    <property type="entry name" value="INNER MEMBRANE PROTEIN YHJD"/>
    <property type="match status" value="1"/>
</dbReference>
<sequence>MNLRKVVRLLKETFQEWQKDKASRIAAALAYYTVFSISPLLVIAIAIAGAFFGQDTAQEEITSRLTELVGEDGVKPILMALNNISQPKIRGLASLISIGVLVLGASGIFAQLQDALNTVWKVKPQPGQGMLLFIRKRLSSFLMVLAIGFLLMLSLILSAVVATLSQYRTDFLPGSQILWENLDFIVSLGLMTFLFGLMFKYVPDVTIAWKDVFVGSLITALLFIFGKFLLGVYISRGSLGSAYGAAGSLIVFLAWVYYSAQIILFGAEFTQVYSRMYGSKIKPNKHSQID</sequence>
<evidence type="ECO:0000313" key="8">
    <source>
        <dbReference type="Proteomes" id="UP000729733"/>
    </source>
</evidence>
<accession>A0A964BMQ3</accession>
<keyword evidence="5 6" id="KW-0472">Membrane</keyword>
<feature type="transmembrane region" description="Helical" evidence="6">
    <location>
        <begin position="29"/>
        <end position="52"/>
    </location>
</feature>
<evidence type="ECO:0000256" key="2">
    <source>
        <dbReference type="ARBA" id="ARBA00022475"/>
    </source>
</evidence>
<keyword evidence="8" id="KW-1185">Reference proteome</keyword>
<dbReference type="PANTHER" id="PTHR30213:SF1">
    <property type="entry name" value="INNER MEMBRANE PROTEIN YHJD"/>
    <property type="match status" value="1"/>
</dbReference>
<dbReference type="NCBIfam" id="TIGR00765">
    <property type="entry name" value="yihY_not_rbn"/>
    <property type="match status" value="1"/>
</dbReference>
<keyword evidence="3 6" id="KW-0812">Transmembrane</keyword>
<dbReference type="EMBL" id="JADWDC010000007">
    <property type="protein sequence ID" value="MCC0176160.1"/>
    <property type="molecule type" value="Genomic_DNA"/>
</dbReference>
<name>A0A964BMQ3_9CYAN</name>
<dbReference type="Pfam" id="PF03631">
    <property type="entry name" value="Virul_fac_BrkB"/>
    <property type="match status" value="1"/>
</dbReference>
<comment type="caution">
    <text evidence="7">The sequence shown here is derived from an EMBL/GenBank/DDBJ whole genome shotgun (WGS) entry which is preliminary data.</text>
</comment>
<evidence type="ECO:0000256" key="1">
    <source>
        <dbReference type="ARBA" id="ARBA00004651"/>
    </source>
</evidence>
<reference evidence="7" key="1">
    <citation type="journal article" date="2021" name="Antonie Van Leeuwenhoek">
        <title>Draft genome and description of Waterburya agarophytonicola gen. nov. sp. nov. (Pleurocapsales, Cyanobacteria): a seaweed symbiont.</title>
        <authorList>
            <person name="Bonthond G."/>
            <person name="Shalygin S."/>
            <person name="Bayer T."/>
            <person name="Weinberger F."/>
        </authorList>
    </citation>
    <scope>NUCLEOTIDE SEQUENCE</scope>
    <source>
        <strain evidence="7">KI4</strain>
    </source>
</reference>
<dbReference type="AlphaFoldDB" id="A0A964BMQ3"/>
<proteinExistence type="predicted"/>
<gene>
    <name evidence="7" type="ORF">I4641_04090</name>
</gene>
<dbReference type="Proteomes" id="UP000729733">
    <property type="component" value="Unassembled WGS sequence"/>
</dbReference>
<dbReference type="InterPro" id="IPR017039">
    <property type="entry name" value="Virul_fac_BrkB"/>
</dbReference>
<keyword evidence="4 6" id="KW-1133">Transmembrane helix</keyword>
<keyword evidence="2" id="KW-1003">Cell membrane</keyword>
<protein>
    <submittedName>
        <fullName evidence="7">YihY/virulence factor BrkB family protein</fullName>
    </submittedName>
</protein>
<organism evidence="7 8">
    <name type="scientific">Waterburya agarophytonicola KI4</name>
    <dbReference type="NCBI Taxonomy" id="2874699"/>
    <lineage>
        <taxon>Bacteria</taxon>
        <taxon>Bacillati</taxon>
        <taxon>Cyanobacteriota</taxon>
        <taxon>Cyanophyceae</taxon>
        <taxon>Pleurocapsales</taxon>
        <taxon>Hyellaceae</taxon>
        <taxon>Waterburya</taxon>
        <taxon>Waterburya agarophytonicola</taxon>
    </lineage>
</organism>